<dbReference type="PANTHER" id="PTHR43124:SF10">
    <property type="entry name" value="PURINE EFFLUX PUMP PBUE"/>
    <property type="match status" value="1"/>
</dbReference>
<keyword evidence="10" id="KW-1185">Reference proteome</keyword>
<feature type="transmembrane region" description="Helical" evidence="7">
    <location>
        <begin position="329"/>
        <end position="348"/>
    </location>
</feature>
<evidence type="ECO:0000256" key="3">
    <source>
        <dbReference type="ARBA" id="ARBA00022692"/>
    </source>
</evidence>
<feature type="transmembrane region" description="Helical" evidence="7">
    <location>
        <begin position="235"/>
        <end position="256"/>
    </location>
</feature>
<feature type="transmembrane region" description="Helical" evidence="7">
    <location>
        <begin position="68"/>
        <end position="86"/>
    </location>
</feature>
<proteinExistence type="predicted"/>
<name>A0ABN0WI19_9ACTN</name>
<feature type="domain" description="Major facilitator superfamily (MFS) profile" evidence="8">
    <location>
        <begin position="3"/>
        <end position="378"/>
    </location>
</feature>
<accession>A0ABN0WI19</accession>
<keyword evidence="5 7" id="KW-0472">Membrane</keyword>
<feature type="transmembrane region" description="Helical" evidence="7">
    <location>
        <begin position="130"/>
        <end position="153"/>
    </location>
</feature>
<dbReference type="SUPFAM" id="SSF103473">
    <property type="entry name" value="MFS general substrate transporter"/>
    <property type="match status" value="1"/>
</dbReference>
<dbReference type="PROSITE" id="PS50850">
    <property type="entry name" value="MFS"/>
    <property type="match status" value="1"/>
</dbReference>
<evidence type="ECO:0000313" key="9">
    <source>
        <dbReference type="EMBL" id="GAA0338561.1"/>
    </source>
</evidence>
<dbReference type="PANTHER" id="PTHR43124">
    <property type="entry name" value="PURINE EFFLUX PUMP PBUE"/>
    <property type="match status" value="1"/>
</dbReference>
<dbReference type="Gene3D" id="1.20.1250.20">
    <property type="entry name" value="MFS general substrate transporter like domains"/>
    <property type="match status" value="1"/>
</dbReference>
<feature type="transmembrane region" description="Helical" evidence="7">
    <location>
        <begin position="354"/>
        <end position="374"/>
    </location>
</feature>
<reference evidence="9 10" key="1">
    <citation type="journal article" date="2019" name="Int. J. Syst. Evol. Microbiol.">
        <title>The Global Catalogue of Microorganisms (GCM) 10K type strain sequencing project: providing services to taxonomists for standard genome sequencing and annotation.</title>
        <authorList>
            <consortium name="The Broad Institute Genomics Platform"/>
            <consortium name="The Broad Institute Genome Sequencing Center for Infectious Disease"/>
            <person name="Wu L."/>
            <person name="Ma J."/>
        </authorList>
    </citation>
    <scope>NUCLEOTIDE SEQUENCE [LARGE SCALE GENOMIC DNA]</scope>
    <source>
        <strain evidence="9 10">JCM 4565</strain>
    </source>
</reference>
<evidence type="ECO:0000313" key="10">
    <source>
        <dbReference type="Proteomes" id="UP001500063"/>
    </source>
</evidence>
<comment type="subcellular location">
    <subcellularLocation>
        <location evidence="1">Cell membrane</location>
        <topology evidence="1">Multi-pass membrane protein</topology>
    </subcellularLocation>
</comment>
<dbReference type="Proteomes" id="UP001500063">
    <property type="component" value="Unassembled WGS sequence"/>
</dbReference>
<feature type="transmembrane region" description="Helical" evidence="7">
    <location>
        <begin position="42"/>
        <end position="61"/>
    </location>
</feature>
<feature type="transmembrane region" description="Helical" evidence="7">
    <location>
        <begin position="92"/>
        <end position="118"/>
    </location>
</feature>
<feature type="transmembrane region" description="Helical" evidence="7">
    <location>
        <begin position="159"/>
        <end position="180"/>
    </location>
</feature>
<evidence type="ECO:0000256" key="2">
    <source>
        <dbReference type="ARBA" id="ARBA00022475"/>
    </source>
</evidence>
<dbReference type="CDD" id="cd17324">
    <property type="entry name" value="MFS_NepI_like"/>
    <property type="match status" value="1"/>
</dbReference>
<comment type="caution">
    <text evidence="9">The sequence shown here is derived from an EMBL/GenBank/DDBJ whole genome shotgun (WGS) entry which is preliminary data.</text>
</comment>
<dbReference type="EMBL" id="BAAABW010000008">
    <property type="protein sequence ID" value="GAA0338561.1"/>
    <property type="molecule type" value="Genomic_DNA"/>
</dbReference>
<evidence type="ECO:0000256" key="6">
    <source>
        <dbReference type="SAM" id="MobiDB-lite"/>
    </source>
</evidence>
<evidence type="ECO:0000256" key="4">
    <source>
        <dbReference type="ARBA" id="ARBA00022989"/>
    </source>
</evidence>
<keyword evidence="4 7" id="KW-1133">Transmembrane helix</keyword>
<dbReference type="InterPro" id="IPR050189">
    <property type="entry name" value="MFS_Efflux_Transporters"/>
</dbReference>
<evidence type="ECO:0000259" key="8">
    <source>
        <dbReference type="PROSITE" id="PS50850"/>
    </source>
</evidence>
<dbReference type="InterPro" id="IPR020846">
    <property type="entry name" value="MFS_dom"/>
</dbReference>
<sequence length="400" mass="40523">MRRTVLLAFGTFALGMDGFIMTGLLSDISGDFDVSLSLAGQLVTAFTLCYALAAPVCTAVLSSKPAKLVLLGALLVFTLGNGLSALSSSYPLLLVARAIAGIGAGIYMPMAATTAAALVEPEQRGRALGLVLGGLSIGTVLGMPAGLALAHLFGWRLTLWAVTGLGLLALIGIGILLPELPGSPPMRLRRRMAVLGDPKVASIVVVSFVANIASLGLYTYLAPVLKSVGHIGNPIPYLATWGIGGILGSLLIGVVIDRTRRSFSLFTVVMLAFAAAMVVVPLAGGVHALLFLPLLVWGAAGFASPAPQQEQLLAARPDNSNVVVALNDSAIYLGSAVGSALFGAVLAAGLPMSALPYVAAGFAVLGLLVHLLVVPNVSARTSGASGTGSPVPAEATAVTE</sequence>
<evidence type="ECO:0000256" key="5">
    <source>
        <dbReference type="ARBA" id="ARBA00023136"/>
    </source>
</evidence>
<feature type="compositionally biased region" description="Low complexity" evidence="6">
    <location>
        <begin position="380"/>
        <end position="389"/>
    </location>
</feature>
<feature type="region of interest" description="Disordered" evidence="6">
    <location>
        <begin position="380"/>
        <end position="400"/>
    </location>
</feature>
<dbReference type="InterPro" id="IPR011701">
    <property type="entry name" value="MFS"/>
</dbReference>
<evidence type="ECO:0000256" key="1">
    <source>
        <dbReference type="ARBA" id="ARBA00004651"/>
    </source>
</evidence>
<dbReference type="InterPro" id="IPR036259">
    <property type="entry name" value="MFS_trans_sf"/>
</dbReference>
<feature type="transmembrane region" description="Helical" evidence="7">
    <location>
        <begin position="200"/>
        <end position="223"/>
    </location>
</feature>
<feature type="transmembrane region" description="Helical" evidence="7">
    <location>
        <begin position="263"/>
        <end position="283"/>
    </location>
</feature>
<keyword evidence="2" id="KW-1003">Cell membrane</keyword>
<dbReference type="Pfam" id="PF07690">
    <property type="entry name" value="MFS_1"/>
    <property type="match status" value="1"/>
</dbReference>
<dbReference type="RefSeq" id="WP_344116907.1">
    <property type="nucleotide sequence ID" value="NZ_BAAABW010000008.1"/>
</dbReference>
<keyword evidence="3 7" id="KW-0812">Transmembrane</keyword>
<evidence type="ECO:0000256" key="7">
    <source>
        <dbReference type="SAM" id="Phobius"/>
    </source>
</evidence>
<gene>
    <name evidence="9" type="ORF">GCM10010319_13160</name>
</gene>
<organism evidence="9 10">
    <name type="scientific">Streptomyces blastmyceticus</name>
    <dbReference type="NCBI Taxonomy" id="68180"/>
    <lineage>
        <taxon>Bacteria</taxon>
        <taxon>Bacillati</taxon>
        <taxon>Actinomycetota</taxon>
        <taxon>Actinomycetes</taxon>
        <taxon>Kitasatosporales</taxon>
        <taxon>Streptomycetaceae</taxon>
        <taxon>Streptomyces</taxon>
    </lineage>
</organism>
<protein>
    <submittedName>
        <fullName evidence="9">MFS transporter</fullName>
    </submittedName>
</protein>